<evidence type="ECO:0000313" key="2">
    <source>
        <dbReference type="Proteomes" id="UP000050349"/>
    </source>
</evidence>
<accession>A0A0P8XMA7</accession>
<reference evidence="1 2" key="1">
    <citation type="submission" date="2015-09" db="EMBL/GenBank/DDBJ databases">
        <authorList>
            <person name="Jackson K.R."/>
            <person name="Lunt B.L."/>
            <person name="Fisher J.N.B."/>
            <person name="Gardner A.V."/>
            <person name="Bailey M.E."/>
            <person name="Deus L.M."/>
            <person name="Earl A.S."/>
            <person name="Gibby P.D."/>
            <person name="Hartmann K.A."/>
            <person name="Liu J.E."/>
            <person name="Manci A.M."/>
            <person name="Nielsen D.A."/>
            <person name="Solomon M.B."/>
            <person name="Breakwell D.P."/>
            <person name="Burnett S.H."/>
            <person name="Grose J.H."/>
        </authorList>
    </citation>
    <scope>NUCLEOTIDE SEQUENCE [LARGE SCALE GENOMIC DNA]</scope>
    <source>
        <strain evidence="1 2">S613</strain>
    </source>
</reference>
<dbReference type="AlphaFoldDB" id="A0A0P8XMA7"/>
<dbReference type="EMBL" id="LJXB01000050">
    <property type="protein sequence ID" value="KPU61621.1"/>
    <property type="molecule type" value="Genomic_DNA"/>
</dbReference>
<gene>
    <name evidence="1" type="ORF">AN403_5719</name>
</gene>
<comment type="caution">
    <text evidence="1">The sequence shown here is derived from an EMBL/GenBank/DDBJ whole genome shotgun (WGS) entry which is preliminary data.</text>
</comment>
<proteinExistence type="predicted"/>
<dbReference type="Proteomes" id="UP000050349">
    <property type="component" value="Unassembled WGS sequence"/>
</dbReference>
<name>A0A0P8XMA7_PSEFL</name>
<protein>
    <submittedName>
        <fullName evidence="1">Uncharacterized protein</fullName>
    </submittedName>
</protein>
<evidence type="ECO:0000313" key="1">
    <source>
        <dbReference type="EMBL" id="KPU61621.1"/>
    </source>
</evidence>
<organism evidence="1 2">
    <name type="scientific">Pseudomonas fluorescens</name>
    <dbReference type="NCBI Taxonomy" id="294"/>
    <lineage>
        <taxon>Bacteria</taxon>
        <taxon>Pseudomonadati</taxon>
        <taxon>Pseudomonadota</taxon>
        <taxon>Gammaproteobacteria</taxon>
        <taxon>Pseudomonadales</taxon>
        <taxon>Pseudomonadaceae</taxon>
        <taxon>Pseudomonas</taxon>
    </lineage>
</organism>
<sequence length="232" mass="26966">MQTVLDDPLWPLLQRLVHPKEDTSCWAAQLRLNGCSFKYFSAARLQRLCGVPHWRRLAGLIALLASERTADNASQRWLLREFTNYVACACLDLPGQVDPVSLYSVLEEANCQGKLGQITGWPSSPAGFRQKVRRLHRFRRRLQARGWIREWRPGERLLFWRLLREPVLLIRLLTSMPTDDLSRVDLRSRARPWIRQAERDRVSFEAAEPGTWLWCDHTRGGSPPFAWAIPWA</sequence>
<dbReference type="PATRIC" id="fig|294.162.peg.600"/>